<dbReference type="InterPro" id="IPR008538">
    <property type="entry name" value="Uma2"/>
</dbReference>
<evidence type="ECO:0000259" key="1">
    <source>
        <dbReference type="Pfam" id="PF05685"/>
    </source>
</evidence>
<dbReference type="EMBL" id="CP001736">
    <property type="protein sequence ID" value="ADB34359.1"/>
    <property type="molecule type" value="Genomic_DNA"/>
</dbReference>
<name>D2PLA4_KRIFD</name>
<keyword evidence="3" id="KW-1185">Reference proteome</keyword>
<dbReference type="eggNOG" id="COG4636">
    <property type="taxonomic scope" value="Bacteria"/>
</dbReference>
<dbReference type="PANTHER" id="PTHR35400">
    <property type="entry name" value="SLR1083 PROTEIN"/>
    <property type="match status" value="1"/>
</dbReference>
<dbReference type="CDD" id="cd06260">
    <property type="entry name" value="DUF820-like"/>
    <property type="match status" value="1"/>
</dbReference>
<organism evidence="2 3">
    <name type="scientific">Kribbella flavida (strain DSM 17836 / JCM 10339 / NBRC 14399)</name>
    <dbReference type="NCBI Taxonomy" id="479435"/>
    <lineage>
        <taxon>Bacteria</taxon>
        <taxon>Bacillati</taxon>
        <taxon>Actinomycetota</taxon>
        <taxon>Actinomycetes</taxon>
        <taxon>Propionibacteriales</taxon>
        <taxon>Kribbellaceae</taxon>
        <taxon>Kribbella</taxon>
    </lineage>
</organism>
<dbReference type="SUPFAM" id="SSF52980">
    <property type="entry name" value="Restriction endonuclease-like"/>
    <property type="match status" value="1"/>
</dbReference>
<dbReference type="Gene3D" id="3.90.1570.10">
    <property type="entry name" value="tt1808, chain A"/>
    <property type="match status" value="1"/>
</dbReference>
<dbReference type="Pfam" id="PF05685">
    <property type="entry name" value="Uma2"/>
    <property type="match status" value="1"/>
</dbReference>
<proteinExistence type="predicted"/>
<sequence length="172" mass="19075">MRNAQTVAEPAPRRDGRRYEVMDGRLQVTGTQPPLHHTAVVALMVKLKHAAPPNLRVAVGSLDFRPTPPHTLRPDLLVCRTADAGLRHTTRLLVAVEVLSPSTRITDVVHKRAQYERFAVPSYWLLDPDRQELTVLELAEAHYVCTAVVQADEAHTVSQPFPLTLTPAELTG</sequence>
<reference evidence="3" key="1">
    <citation type="submission" date="2009-09" db="EMBL/GenBank/DDBJ databases">
        <title>The complete genome of Kribbella flavida DSM 17836.</title>
        <authorList>
            <consortium name="US DOE Joint Genome Institute (JGI-PGF)"/>
            <person name="Lucas S."/>
            <person name="Copeland A."/>
            <person name="Lapidus A."/>
            <person name="Glavina del Rio T."/>
            <person name="Dalin E."/>
            <person name="Tice H."/>
            <person name="Bruce D."/>
            <person name="Goodwin L."/>
            <person name="Pitluck S."/>
            <person name="Kyrpides N."/>
            <person name="Mavromatis K."/>
            <person name="Ivanova N."/>
            <person name="Saunders E."/>
            <person name="Brettin T."/>
            <person name="Detter J.C."/>
            <person name="Han C."/>
            <person name="Larimer F."/>
            <person name="Land M."/>
            <person name="Hauser L."/>
            <person name="Markowitz V."/>
            <person name="Cheng J.-F."/>
            <person name="Hugenholtz P."/>
            <person name="Woyke T."/>
            <person name="Wu D."/>
            <person name="Pukall R."/>
            <person name="Klenk H.-P."/>
            <person name="Eisen J.A."/>
        </authorList>
    </citation>
    <scope>NUCLEOTIDE SEQUENCE [LARGE SCALE GENOMIC DNA]</scope>
    <source>
        <strain evidence="3">DSM 17836 / JCM 10339 / NBRC 14399</strain>
    </source>
</reference>
<dbReference type="InterPro" id="IPR012296">
    <property type="entry name" value="Nuclease_put_TT1808"/>
</dbReference>
<evidence type="ECO:0000313" key="2">
    <source>
        <dbReference type="EMBL" id="ADB34359.1"/>
    </source>
</evidence>
<dbReference type="Proteomes" id="UP000007967">
    <property type="component" value="Chromosome"/>
</dbReference>
<dbReference type="KEGG" id="kfl:Kfla_5346"/>
<reference evidence="2 3" key="2">
    <citation type="journal article" date="2010" name="Stand. Genomic Sci.">
        <title>Complete genome sequence of Kribbella flavida type strain (IFO 14399).</title>
        <authorList>
            <person name="Pukall R."/>
            <person name="Lapidus A."/>
            <person name="Glavina Del Rio T."/>
            <person name="Copeland A."/>
            <person name="Tice H."/>
            <person name="Cheng J.-F."/>
            <person name="Lucas S."/>
            <person name="Chen F."/>
            <person name="Nolan M."/>
            <person name="LaButti K."/>
            <person name="Pati A."/>
            <person name="Ivanova N."/>
            <person name="Mavrommatis K."/>
            <person name="Mikhailova N."/>
            <person name="Pitluck S."/>
            <person name="Bruce D."/>
            <person name="Goodwin L."/>
            <person name="Land M."/>
            <person name="Hauser L."/>
            <person name="Chang Y.-J."/>
            <person name="Jeffries C.D."/>
            <person name="Chen A."/>
            <person name="Palaniappan K."/>
            <person name="Chain P."/>
            <person name="Rohde M."/>
            <person name="Goeker M."/>
            <person name="Bristow J."/>
            <person name="Eisen J.A."/>
            <person name="Markowitz V."/>
            <person name="Hugenholtz P."/>
            <person name="Kyrpides N.C."/>
            <person name="Klenk H.-P."/>
            <person name="Brettin T."/>
        </authorList>
    </citation>
    <scope>NUCLEOTIDE SEQUENCE [LARGE SCALE GENOMIC DNA]</scope>
    <source>
        <strain evidence="3">DSM 17836 / JCM 10339 / NBRC 14399</strain>
    </source>
</reference>
<dbReference type="InterPro" id="IPR011335">
    <property type="entry name" value="Restrct_endonuc-II-like"/>
</dbReference>
<gene>
    <name evidence="2" type="ordered locus">Kfla_5346</name>
</gene>
<evidence type="ECO:0000313" key="3">
    <source>
        <dbReference type="Proteomes" id="UP000007967"/>
    </source>
</evidence>
<dbReference type="OrthoDB" id="9799703at2"/>
<dbReference type="RefSeq" id="WP_012922913.1">
    <property type="nucleotide sequence ID" value="NC_013729.1"/>
</dbReference>
<feature type="domain" description="Putative restriction endonuclease" evidence="1">
    <location>
        <begin position="13"/>
        <end position="165"/>
    </location>
</feature>
<dbReference type="AlphaFoldDB" id="D2PLA4"/>
<accession>D2PLA4</accession>
<protein>
    <recommendedName>
        <fullName evidence="1">Putative restriction endonuclease domain-containing protein</fullName>
    </recommendedName>
</protein>
<dbReference type="STRING" id="479435.Kfla_5346"/>
<dbReference type="HOGENOM" id="CLU_076312_4_0_11"/>
<dbReference type="PANTHER" id="PTHR35400:SF3">
    <property type="entry name" value="SLL1072 PROTEIN"/>
    <property type="match status" value="1"/>
</dbReference>